<comment type="similarity">
    <text evidence="1">Belongs to the glycosyl hydrolase 18 family. Chitinase class II subfamily.</text>
</comment>
<dbReference type="GO" id="GO:0030246">
    <property type="term" value="F:carbohydrate binding"/>
    <property type="evidence" value="ECO:0007669"/>
    <property type="project" value="InterPro"/>
</dbReference>
<dbReference type="InterPro" id="IPR013783">
    <property type="entry name" value="Ig-like_fold"/>
</dbReference>
<dbReference type="PANTHER" id="PTHR46957">
    <property type="entry name" value="CYTOKINE RECEPTOR"/>
    <property type="match status" value="1"/>
</dbReference>
<dbReference type="InterPro" id="IPR003961">
    <property type="entry name" value="FN3_dom"/>
</dbReference>
<dbReference type="InterPro" id="IPR036116">
    <property type="entry name" value="FN3_sf"/>
</dbReference>
<dbReference type="PROSITE" id="PS51910">
    <property type="entry name" value="GH18_2"/>
    <property type="match status" value="1"/>
</dbReference>
<sequence length="770" mass="80817">MYTRKNAHRPFGQLISVTLVLALIISMFLSTAPNASAAPLPADKKIIVGYWHNFDNGSGKIRLRDVSPDFDVINVSFAEPTNGPQGGTIGFAPYNATDNEFISDIQYLQSLGKKVIISIGGANGQVQLINDQARTNFVSSMKSIISKYGFNGLDIDFEGHSFYLNPGDSDFRNPTTPVITNVISAVRELHTSFGDDFMLTMAPETFFVQLGYSFYGGSCLSCDNRAGSYLPVIYGLLDILDWLQVQHYNSGPIKGLDGISYPMGNADFHVAMADMMLNGFPVAGNNNQMFPALRSDQVVIGLPANVNAGGGFTGVAEVQKALDYLMKGKSFGGSYQLQNGPHPGMRGLMTWSINWDKFNNFEFSSNHRTYLDQYSGGNGGGDTTAPTIPGNLRSTNVTTNSVSLAWNASTDNVGVTGYTVSFGNSTVNVSGTTATINGLAANTDYTFTVKARDAAGNLSNASNAVTVKTVLPPVDTIAPTVPTNLQVTGKSTSSVNLSWTASTDNVGVTGYTVSYGGTSVNVTGTNATINGLSAGTTYTFTVTAKDAAGNLSAAATVQATTDSSGGNGNTCTEATWNASSVYTGGQRISYNGKVYEAKWWTQGDRPDLSGSSGVWKYISDCSGSGGGNDMTAPTAPSNLQVTNKSTSSVSLSWTASTDATGVTGYTVSYGSTSVNVTGTSATLNNLSAGTTYTFTVTAKDASGNVSAGTSIQAATDSASSGGDATAWVAGISYKTDDEVTYGGSTYICRQNHTSLLGWEPSNVPALWKLK</sequence>
<dbReference type="PROSITE" id="PS01095">
    <property type="entry name" value="GH18_1"/>
    <property type="match status" value="1"/>
</dbReference>
<dbReference type="SUPFAM" id="SSF51445">
    <property type="entry name" value="(Trans)glycosidases"/>
    <property type="match status" value="1"/>
</dbReference>
<reference evidence="10" key="1">
    <citation type="submission" date="2022-05" db="EMBL/GenBank/DDBJ databases">
        <title>Novel bacterial taxa in a minimal lignocellulolytic consortium and its capacity to transform plastics disclosed by genome-resolved metagenomics.</title>
        <authorList>
            <person name="Rodriguez C.A.D."/>
            <person name="Diaz-Garcia L."/>
            <person name="Herrera K."/>
            <person name="Tarazona N.A."/>
            <person name="Sproer C."/>
            <person name="Overmann J."/>
            <person name="Jimenez D.J."/>
        </authorList>
    </citation>
    <scope>NUCLEOTIDE SEQUENCE</scope>
    <source>
        <strain evidence="10">MAG5</strain>
    </source>
</reference>
<dbReference type="InterPro" id="IPR001579">
    <property type="entry name" value="Glyco_hydro_18_chit_AS"/>
</dbReference>
<dbReference type="GO" id="GO:0008061">
    <property type="term" value="F:chitin binding"/>
    <property type="evidence" value="ECO:0007669"/>
    <property type="project" value="InterPro"/>
</dbReference>
<dbReference type="Pfam" id="PF02839">
    <property type="entry name" value="CBM_5_12"/>
    <property type="match status" value="2"/>
</dbReference>
<dbReference type="InterPro" id="IPR001223">
    <property type="entry name" value="Glyco_hydro18_cat"/>
</dbReference>
<evidence type="ECO:0000256" key="7">
    <source>
        <dbReference type="SAM" id="SignalP"/>
    </source>
</evidence>
<dbReference type="Proteomes" id="UP001056756">
    <property type="component" value="Chromosome"/>
</dbReference>
<dbReference type="GO" id="GO:0000272">
    <property type="term" value="P:polysaccharide catabolic process"/>
    <property type="evidence" value="ECO:0007669"/>
    <property type="project" value="UniProtKB-KW"/>
</dbReference>
<feature type="domain" description="Fibronectin type-III" evidence="8">
    <location>
        <begin position="481"/>
        <end position="564"/>
    </location>
</feature>
<proteinExistence type="inferred from homology"/>
<dbReference type="SMART" id="SM00495">
    <property type="entry name" value="ChtBD3"/>
    <property type="match status" value="2"/>
</dbReference>
<dbReference type="GO" id="GO:0005576">
    <property type="term" value="C:extracellular region"/>
    <property type="evidence" value="ECO:0007669"/>
    <property type="project" value="InterPro"/>
</dbReference>
<dbReference type="InterPro" id="IPR003610">
    <property type="entry name" value="CBM5/12"/>
</dbReference>
<evidence type="ECO:0000259" key="9">
    <source>
        <dbReference type="PROSITE" id="PS51910"/>
    </source>
</evidence>
<keyword evidence="2 6" id="KW-0378">Hydrolase</keyword>
<keyword evidence="5" id="KW-0624">Polysaccharide degradation</keyword>
<dbReference type="InterPro" id="IPR036573">
    <property type="entry name" value="CBM_sf_5/12"/>
</dbReference>
<dbReference type="CDD" id="cd00063">
    <property type="entry name" value="FN3"/>
    <property type="match status" value="3"/>
</dbReference>
<evidence type="ECO:0000256" key="1">
    <source>
        <dbReference type="ARBA" id="ARBA00009121"/>
    </source>
</evidence>
<dbReference type="GO" id="GO:0004553">
    <property type="term" value="F:hydrolase activity, hydrolyzing O-glycosyl compounds"/>
    <property type="evidence" value="ECO:0007669"/>
    <property type="project" value="InterPro"/>
</dbReference>
<keyword evidence="3" id="KW-0119">Carbohydrate metabolism</keyword>
<dbReference type="SMART" id="SM00636">
    <property type="entry name" value="Glyco_18"/>
    <property type="match status" value="1"/>
</dbReference>
<dbReference type="EMBL" id="CP097899">
    <property type="protein sequence ID" value="URN96539.1"/>
    <property type="molecule type" value="Genomic_DNA"/>
</dbReference>
<dbReference type="SMART" id="SM00060">
    <property type="entry name" value="FN3"/>
    <property type="match status" value="3"/>
</dbReference>
<dbReference type="GO" id="GO:0016020">
    <property type="term" value="C:membrane"/>
    <property type="evidence" value="ECO:0007669"/>
    <property type="project" value="UniProtKB-SubCell"/>
</dbReference>
<evidence type="ECO:0000259" key="8">
    <source>
        <dbReference type="PROSITE" id="PS50853"/>
    </source>
</evidence>
<accession>A0A9J6ZJX3</accession>
<protein>
    <submittedName>
        <fullName evidence="10">Fibronectin type III domain-containing protein</fullName>
    </submittedName>
</protein>
<feature type="domain" description="Fibronectin type-III" evidence="8">
    <location>
        <begin position="635"/>
        <end position="720"/>
    </location>
</feature>
<evidence type="ECO:0000256" key="5">
    <source>
        <dbReference type="ARBA" id="ARBA00023326"/>
    </source>
</evidence>
<dbReference type="InterPro" id="IPR050713">
    <property type="entry name" value="RTP_Phos/Ushers"/>
</dbReference>
<keyword evidence="4 6" id="KW-0326">Glycosidase</keyword>
<dbReference type="SUPFAM" id="SSF49265">
    <property type="entry name" value="Fibronectin type III"/>
    <property type="match status" value="2"/>
</dbReference>
<dbReference type="CDD" id="cd12215">
    <property type="entry name" value="ChiC_BD"/>
    <property type="match status" value="1"/>
</dbReference>
<feature type="chain" id="PRO_5039932799" evidence="7">
    <location>
        <begin position="38"/>
        <end position="770"/>
    </location>
</feature>
<dbReference type="CDD" id="cd02871">
    <property type="entry name" value="GH18_chitinase_D-like"/>
    <property type="match status" value="1"/>
</dbReference>
<dbReference type="AlphaFoldDB" id="A0A9J6ZJX3"/>
<dbReference type="PANTHER" id="PTHR46957:SF3">
    <property type="entry name" value="CYTOKINE RECEPTOR"/>
    <property type="match status" value="1"/>
</dbReference>
<dbReference type="Pfam" id="PF00704">
    <property type="entry name" value="Glyco_hydro_18"/>
    <property type="match status" value="1"/>
</dbReference>
<dbReference type="Gene3D" id="2.10.10.20">
    <property type="entry name" value="Carbohydrate-binding module superfamily 5/12"/>
    <property type="match status" value="2"/>
</dbReference>
<feature type="signal peptide" evidence="7">
    <location>
        <begin position="1"/>
        <end position="37"/>
    </location>
</feature>
<dbReference type="SUPFAM" id="SSF51055">
    <property type="entry name" value="Carbohydrate binding domain"/>
    <property type="match status" value="2"/>
</dbReference>
<dbReference type="Pfam" id="PF00041">
    <property type="entry name" value="fn3"/>
    <property type="match status" value="3"/>
</dbReference>
<keyword evidence="7" id="KW-0732">Signal</keyword>
<dbReference type="Gene3D" id="3.20.20.80">
    <property type="entry name" value="Glycosidases"/>
    <property type="match status" value="1"/>
</dbReference>
<dbReference type="CDD" id="cd12214">
    <property type="entry name" value="ChiA1_BD"/>
    <property type="match status" value="1"/>
</dbReference>
<evidence type="ECO:0000313" key="11">
    <source>
        <dbReference type="Proteomes" id="UP001056756"/>
    </source>
</evidence>
<dbReference type="InterPro" id="IPR011583">
    <property type="entry name" value="Chitinase_II/V-like_cat"/>
</dbReference>
<gene>
    <name evidence="10" type="ORF">NAG76_10090</name>
</gene>
<dbReference type="Gene3D" id="2.60.40.10">
    <property type="entry name" value="Immunoglobulins"/>
    <property type="match status" value="3"/>
</dbReference>
<organism evidence="10 11">
    <name type="scientific">Candidatus Pristimantibacillus lignocellulolyticus</name>
    <dbReference type="NCBI Taxonomy" id="2994561"/>
    <lineage>
        <taxon>Bacteria</taxon>
        <taxon>Bacillati</taxon>
        <taxon>Bacillota</taxon>
        <taxon>Bacilli</taxon>
        <taxon>Bacillales</taxon>
        <taxon>Paenibacillaceae</taxon>
        <taxon>Candidatus Pristimantibacillus</taxon>
    </lineage>
</organism>
<evidence type="ECO:0000256" key="4">
    <source>
        <dbReference type="ARBA" id="ARBA00023295"/>
    </source>
</evidence>
<dbReference type="InterPro" id="IPR017853">
    <property type="entry name" value="GH"/>
</dbReference>
<dbReference type="PROSITE" id="PS50853">
    <property type="entry name" value="FN3"/>
    <property type="match status" value="3"/>
</dbReference>
<dbReference type="KEGG" id="plig:NAG76_10090"/>
<evidence type="ECO:0000256" key="6">
    <source>
        <dbReference type="RuleBase" id="RU000489"/>
    </source>
</evidence>
<name>A0A9J6ZJX3_9BACL</name>
<feature type="domain" description="Fibronectin type-III" evidence="8">
    <location>
        <begin position="388"/>
        <end position="472"/>
    </location>
</feature>
<evidence type="ECO:0000256" key="3">
    <source>
        <dbReference type="ARBA" id="ARBA00023277"/>
    </source>
</evidence>
<evidence type="ECO:0000313" key="10">
    <source>
        <dbReference type="EMBL" id="URN96539.1"/>
    </source>
</evidence>
<evidence type="ECO:0000256" key="2">
    <source>
        <dbReference type="ARBA" id="ARBA00022801"/>
    </source>
</evidence>
<dbReference type="PRINTS" id="PR00014">
    <property type="entry name" value="FNTYPEIII"/>
</dbReference>
<feature type="domain" description="GH18" evidence="9">
    <location>
        <begin position="45"/>
        <end position="374"/>
    </location>
</feature>